<evidence type="ECO:0000313" key="3">
    <source>
        <dbReference type="Proteomes" id="UP000238479"/>
    </source>
</evidence>
<evidence type="ECO:0008006" key="4">
    <source>
        <dbReference type="Google" id="ProtNLM"/>
    </source>
</evidence>
<dbReference type="Gramene" id="PRQ58843">
    <property type="protein sequence ID" value="PRQ58843"/>
    <property type="gene ID" value="RchiOBHm_Chr1g0363721"/>
</dbReference>
<dbReference type="AlphaFoldDB" id="A0A2P6SJJ9"/>
<dbReference type="EMBL" id="PDCK01000039">
    <property type="protein sequence ID" value="PRQ58843.1"/>
    <property type="molecule type" value="Genomic_DNA"/>
</dbReference>
<feature type="transmembrane region" description="Helical" evidence="1">
    <location>
        <begin position="252"/>
        <end position="268"/>
    </location>
</feature>
<gene>
    <name evidence="2" type="ORF">RchiOBHm_Chr1g0363721</name>
</gene>
<organism evidence="2 3">
    <name type="scientific">Rosa chinensis</name>
    <name type="common">China rose</name>
    <dbReference type="NCBI Taxonomy" id="74649"/>
    <lineage>
        <taxon>Eukaryota</taxon>
        <taxon>Viridiplantae</taxon>
        <taxon>Streptophyta</taxon>
        <taxon>Embryophyta</taxon>
        <taxon>Tracheophyta</taxon>
        <taxon>Spermatophyta</taxon>
        <taxon>Magnoliopsida</taxon>
        <taxon>eudicotyledons</taxon>
        <taxon>Gunneridae</taxon>
        <taxon>Pentapetalae</taxon>
        <taxon>rosids</taxon>
        <taxon>fabids</taxon>
        <taxon>Rosales</taxon>
        <taxon>Rosaceae</taxon>
        <taxon>Rosoideae</taxon>
        <taxon>Rosoideae incertae sedis</taxon>
        <taxon>Rosa</taxon>
    </lineage>
</organism>
<name>A0A2P6SJJ9_ROSCH</name>
<evidence type="ECO:0000313" key="2">
    <source>
        <dbReference type="EMBL" id="PRQ58843.1"/>
    </source>
</evidence>
<feature type="transmembrane region" description="Helical" evidence="1">
    <location>
        <begin position="190"/>
        <end position="211"/>
    </location>
</feature>
<keyword evidence="1" id="KW-0812">Transmembrane</keyword>
<comment type="caution">
    <text evidence="2">The sequence shown here is derived from an EMBL/GenBank/DDBJ whole genome shotgun (WGS) entry which is preliminary data.</text>
</comment>
<protein>
    <recommendedName>
        <fullName evidence="4">Transmembrane protein</fullName>
    </recommendedName>
</protein>
<proteinExistence type="predicted"/>
<dbReference type="Proteomes" id="UP000238479">
    <property type="component" value="Chromosome 1"/>
</dbReference>
<feature type="transmembrane region" description="Helical" evidence="1">
    <location>
        <begin position="159"/>
        <end position="178"/>
    </location>
</feature>
<keyword evidence="1" id="KW-1133">Transmembrane helix</keyword>
<accession>A0A2P6SJJ9</accession>
<keyword evidence="3" id="KW-1185">Reference proteome</keyword>
<keyword evidence="1" id="KW-0472">Membrane</keyword>
<evidence type="ECO:0000256" key="1">
    <source>
        <dbReference type="SAM" id="Phobius"/>
    </source>
</evidence>
<reference evidence="2 3" key="1">
    <citation type="journal article" date="2018" name="Nat. Genet.">
        <title>The Rosa genome provides new insights in the design of modern roses.</title>
        <authorList>
            <person name="Bendahmane M."/>
        </authorList>
    </citation>
    <scope>NUCLEOTIDE SEQUENCE [LARGE SCALE GENOMIC DNA]</scope>
    <source>
        <strain evidence="3">cv. Old Blush</strain>
    </source>
</reference>
<sequence length="301" mass="34065">MVRRWSGLSGLWYGPERVAGSPGLGGTDRTRSVSLISGAEAGVQQRRTSAFQWWFLASSILRGWWLWRFRLDRGWGDLEWDLPMLWSGIALWPVAWCRGWLRCEKAVTQRRVLAQQRIAAGRRHDGDGAHWRREWLQAAIGLGCGRWCLGWVVVFRSLWWSLISGCLGFLCLVLVVVLVKISPSSCKRGFGGGCFCVVSMPLFWCHGWSAVSWSGLLSVLSGYQCDGESPLHVFWLFWDAVSERVKTVHCNVGGWVVLVQVWLVLVVARRYGRRIWLGVGPLWLMEVTYGDGPVTMDPIAL</sequence>